<dbReference type="PROSITE" id="PS00109">
    <property type="entry name" value="PROTEIN_KINASE_TYR"/>
    <property type="match status" value="1"/>
</dbReference>
<gene>
    <name evidence="15" type="ORF">LTR78_010583</name>
</gene>
<name>A0AAE0TMW6_9PEZI</name>
<evidence type="ECO:0000256" key="7">
    <source>
        <dbReference type="ARBA" id="ARBA00022741"/>
    </source>
</evidence>
<dbReference type="AlphaFoldDB" id="A0AAE0TMW6"/>
<comment type="subunit">
    <text evidence="2">Component of the EKC/KEOPS complex composed of at least BUD32, CGI121, GON7, KAE1 and PCC1; the whole complex dimerizes.</text>
</comment>
<protein>
    <recommendedName>
        <fullName evidence="5">EKC/KEOPS complex subunit BUD32</fullName>
        <ecNumber evidence="3">2.7.11.1</ecNumber>
    </recommendedName>
    <alternativeName>
        <fullName evidence="10 11">Atypical Serine/threonine protein kinase BUD32</fullName>
    </alternativeName>
    <alternativeName>
        <fullName evidence="4">EKC/KEOPS complex subunit bud32</fullName>
    </alternativeName>
</protein>
<dbReference type="InterPro" id="IPR000719">
    <property type="entry name" value="Prot_kinase_dom"/>
</dbReference>
<dbReference type="SUPFAM" id="SSF56112">
    <property type="entry name" value="Protein kinase-like (PK-like)"/>
    <property type="match status" value="1"/>
</dbReference>
<evidence type="ECO:0000256" key="8">
    <source>
        <dbReference type="ARBA" id="ARBA00022777"/>
    </source>
</evidence>
<keyword evidence="6" id="KW-0808">Transferase</keyword>
<reference evidence="15" key="1">
    <citation type="submission" date="2023-07" db="EMBL/GenBank/DDBJ databases">
        <title>Black Yeasts Isolated from many extreme environments.</title>
        <authorList>
            <person name="Coleine C."/>
            <person name="Stajich J.E."/>
            <person name="Selbmann L."/>
        </authorList>
    </citation>
    <scope>NUCLEOTIDE SEQUENCE</scope>
    <source>
        <strain evidence="15">CCFEE 5485</strain>
    </source>
</reference>
<sequence length="277" mass="31556">MSFSTGSVGGSARRQGEPFLQIEDWRPQGVQKCIAFSGRSFVGLMEGGLTVLKYPHFKSRDAMQDLQEEADRYHRLGPHENLVALESINEDGLLFEFCERGQLRDVIPTLSEHQKNTIAQQITLGLIHLHERRFIHCDLTVNNIFITAETHARIGDIQGQLYRFDGSIELPTMSQENAKSRHPFAGEDEFSVRTDIFALGTLLYHIWYSQSPFPDLDEHTDGDVIQEKYRAGDYPIIFTEAIGMDKIINKCWNSKYDSANQILDDMVELYAAEPKLS</sequence>
<accession>A0AAE0TMW6</accession>
<dbReference type="InterPro" id="IPR001245">
    <property type="entry name" value="Ser-Thr/Tyr_kinase_cat_dom"/>
</dbReference>
<dbReference type="GO" id="GO:0004674">
    <property type="term" value="F:protein serine/threonine kinase activity"/>
    <property type="evidence" value="ECO:0007669"/>
    <property type="project" value="UniProtKB-EC"/>
</dbReference>
<keyword evidence="9" id="KW-0067">ATP-binding</keyword>
<keyword evidence="8" id="KW-0418">Kinase</keyword>
<dbReference type="PANTHER" id="PTHR44329">
    <property type="entry name" value="SERINE/THREONINE-PROTEIN KINASE TNNI3K-RELATED"/>
    <property type="match status" value="1"/>
</dbReference>
<feature type="domain" description="Protein kinase" evidence="14">
    <location>
        <begin position="1"/>
        <end position="277"/>
    </location>
</feature>
<dbReference type="EC" id="2.7.11.1" evidence="3"/>
<dbReference type="InterPro" id="IPR011009">
    <property type="entry name" value="Kinase-like_dom_sf"/>
</dbReference>
<evidence type="ECO:0000256" key="2">
    <source>
        <dbReference type="ARBA" id="ARBA00011534"/>
    </source>
</evidence>
<dbReference type="InterPro" id="IPR051681">
    <property type="entry name" value="Ser/Thr_Kinases-Pseudokinases"/>
</dbReference>
<keyword evidence="7" id="KW-0547">Nucleotide-binding</keyword>
<comment type="function">
    <text evidence="1">Component of the EKC/KEOPS complex that is required for the formation of a threonylcarbamoyl group on adenosine at position 37 (t(6)A37) in tRNAs that read codons beginning with adenine. The complex is probably involved in the transfer of the threonylcarbamoyl moiety of threonylcarbamoyl-AMP (TC-AMP) to the N6 group of A37. BUD32 has ATPase activity in the context of the EKC/KEOPS complex and likely plays a supporting role to the catalytic subunit KAE1. The EKC/KEOPS complex also promotes both telomere uncapping and telomere elongation. The complex is required for efficient recruitment of transcriptional coactivators.</text>
</comment>
<evidence type="ECO:0000256" key="1">
    <source>
        <dbReference type="ARBA" id="ARBA00003747"/>
    </source>
</evidence>
<comment type="catalytic activity">
    <reaction evidence="13">
        <text>L-seryl-[protein] + ATP = O-phospho-L-seryl-[protein] + ADP + H(+)</text>
        <dbReference type="Rhea" id="RHEA:17989"/>
        <dbReference type="Rhea" id="RHEA-COMP:9863"/>
        <dbReference type="Rhea" id="RHEA-COMP:11604"/>
        <dbReference type="ChEBI" id="CHEBI:15378"/>
        <dbReference type="ChEBI" id="CHEBI:29999"/>
        <dbReference type="ChEBI" id="CHEBI:30616"/>
        <dbReference type="ChEBI" id="CHEBI:83421"/>
        <dbReference type="ChEBI" id="CHEBI:456216"/>
        <dbReference type="EC" id="2.7.11.1"/>
    </reaction>
</comment>
<evidence type="ECO:0000256" key="3">
    <source>
        <dbReference type="ARBA" id="ARBA00012513"/>
    </source>
</evidence>
<evidence type="ECO:0000313" key="16">
    <source>
        <dbReference type="Proteomes" id="UP001274830"/>
    </source>
</evidence>
<evidence type="ECO:0000259" key="14">
    <source>
        <dbReference type="PROSITE" id="PS50011"/>
    </source>
</evidence>
<dbReference type="PANTHER" id="PTHR44329:SF288">
    <property type="entry name" value="MITOGEN-ACTIVATED PROTEIN KINASE KINASE KINASE 20"/>
    <property type="match status" value="1"/>
</dbReference>
<evidence type="ECO:0000313" key="15">
    <source>
        <dbReference type="EMBL" id="KAK3669529.1"/>
    </source>
</evidence>
<dbReference type="Gene3D" id="1.10.510.10">
    <property type="entry name" value="Transferase(Phosphotransferase) domain 1"/>
    <property type="match status" value="1"/>
</dbReference>
<evidence type="ECO:0000256" key="12">
    <source>
        <dbReference type="ARBA" id="ARBA00047899"/>
    </source>
</evidence>
<comment type="caution">
    <text evidence="15">The sequence shown here is derived from an EMBL/GenBank/DDBJ whole genome shotgun (WGS) entry which is preliminary data.</text>
</comment>
<keyword evidence="16" id="KW-1185">Reference proteome</keyword>
<dbReference type="EMBL" id="JAUTXT010000080">
    <property type="protein sequence ID" value="KAK3669529.1"/>
    <property type="molecule type" value="Genomic_DNA"/>
</dbReference>
<evidence type="ECO:0000256" key="10">
    <source>
        <dbReference type="ARBA" id="ARBA00030980"/>
    </source>
</evidence>
<dbReference type="Proteomes" id="UP001274830">
    <property type="component" value="Unassembled WGS sequence"/>
</dbReference>
<evidence type="ECO:0000256" key="4">
    <source>
        <dbReference type="ARBA" id="ARBA00013948"/>
    </source>
</evidence>
<evidence type="ECO:0000256" key="13">
    <source>
        <dbReference type="ARBA" id="ARBA00048679"/>
    </source>
</evidence>
<evidence type="ECO:0000256" key="9">
    <source>
        <dbReference type="ARBA" id="ARBA00022840"/>
    </source>
</evidence>
<organism evidence="15 16">
    <name type="scientific">Recurvomyces mirabilis</name>
    <dbReference type="NCBI Taxonomy" id="574656"/>
    <lineage>
        <taxon>Eukaryota</taxon>
        <taxon>Fungi</taxon>
        <taxon>Dikarya</taxon>
        <taxon>Ascomycota</taxon>
        <taxon>Pezizomycotina</taxon>
        <taxon>Dothideomycetes</taxon>
        <taxon>Dothideomycetidae</taxon>
        <taxon>Mycosphaerellales</taxon>
        <taxon>Teratosphaeriaceae</taxon>
        <taxon>Recurvomyces</taxon>
    </lineage>
</organism>
<evidence type="ECO:0000256" key="11">
    <source>
        <dbReference type="ARBA" id="ARBA00033194"/>
    </source>
</evidence>
<evidence type="ECO:0000256" key="6">
    <source>
        <dbReference type="ARBA" id="ARBA00022679"/>
    </source>
</evidence>
<dbReference type="PROSITE" id="PS50011">
    <property type="entry name" value="PROTEIN_KINASE_DOM"/>
    <property type="match status" value="1"/>
</dbReference>
<dbReference type="InterPro" id="IPR008266">
    <property type="entry name" value="Tyr_kinase_AS"/>
</dbReference>
<evidence type="ECO:0000256" key="5">
    <source>
        <dbReference type="ARBA" id="ARBA00019973"/>
    </source>
</evidence>
<proteinExistence type="predicted"/>
<comment type="catalytic activity">
    <reaction evidence="12">
        <text>L-threonyl-[protein] + ATP = O-phospho-L-threonyl-[protein] + ADP + H(+)</text>
        <dbReference type="Rhea" id="RHEA:46608"/>
        <dbReference type="Rhea" id="RHEA-COMP:11060"/>
        <dbReference type="Rhea" id="RHEA-COMP:11605"/>
        <dbReference type="ChEBI" id="CHEBI:15378"/>
        <dbReference type="ChEBI" id="CHEBI:30013"/>
        <dbReference type="ChEBI" id="CHEBI:30616"/>
        <dbReference type="ChEBI" id="CHEBI:61977"/>
        <dbReference type="ChEBI" id="CHEBI:456216"/>
        <dbReference type="EC" id="2.7.11.1"/>
    </reaction>
</comment>
<dbReference type="GO" id="GO:0005524">
    <property type="term" value="F:ATP binding"/>
    <property type="evidence" value="ECO:0007669"/>
    <property type="project" value="UniProtKB-KW"/>
</dbReference>
<dbReference type="Pfam" id="PF07714">
    <property type="entry name" value="PK_Tyr_Ser-Thr"/>
    <property type="match status" value="1"/>
</dbReference>